<evidence type="ECO:0000313" key="3">
    <source>
        <dbReference type="EMBL" id="SNZ07865.1"/>
    </source>
</evidence>
<reference evidence="4" key="1">
    <citation type="submission" date="2017-09" db="EMBL/GenBank/DDBJ databases">
        <authorList>
            <person name="Varghese N."/>
            <person name="Submissions S."/>
        </authorList>
    </citation>
    <scope>NUCLEOTIDE SEQUENCE [LARGE SCALE GENOMIC DNA]</scope>
    <source>
        <strain evidence="4">DSM 15103</strain>
    </source>
</reference>
<evidence type="ECO:0000313" key="4">
    <source>
        <dbReference type="Proteomes" id="UP000219036"/>
    </source>
</evidence>
<feature type="transmembrane region" description="Helical" evidence="1">
    <location>
        <begin position="184"/>
        <end position="204"/>
    </location>
</feature>
<sequence>MLKYLMITLAGFLGSYHCVGMCGFIPPLIQYRNWLAGNLLYSAGRIFSYSFLGFVAGYAGMFFHKVEFQFFQKFLTVFLGSMMIIFGLQITGNIKEKGVPGLDLIFTTVAEILSKFRRNPFFLGMFNGFLPCPLVYAFLMQAIFEGSPIRGMLVMFAFGIGTVPAMLFASKIFQIISPRLRKRLASFSGVIVILLGVWIILRAFGIGHHH</sequence>
<dbReference type="PANTHER" id="PTHR42208:SF1">
    <property type="entry name" value="HEAVY METAL TRANSPORTER"/>
    <property type="match status" value="1"/>
</dbReference>
<dbReference type="PANTHER" id="PTHR42208">
    <property type="entry name" value="HEAVY METAL TRANSPORTER-RELATED"/>
    <property type="match status" value="1"/>
</dbReference>
<dbReference type="Pfam" id="PF13386">
    <property type="entry name" value="DsbD_2"/>
    <property type="match status" value="1"/>
</dbReference>
<dbReference type="Proteomes" id="UP000219036">
    <property type="component" value="Unassembled WGS sequence"/>
</dbReference>
<organism evidence="3 4">
    <name type="scientific">Persephonella hydrogeniphila</name>
    <dbReference type="NCBI Taxonomy" id="198703"/>
    <lineage>
        <taxon>Bacteria</taxon>
        <taxon>Pseudomonadati</taxon>
        <taxon>Aquificota</taxon>
        <taxon>Aquificia</taxon>
        <taxon>Aquificales</taxon>
        <taxon>Hydrogenothermaceae</taxon>
        <taxon>Persephonella</taxon>
    </lineage>
</organism>
<protein>
    <recommendedName>
        <fullName evidence="2">Urease accessory protein UreH-like transmembrane domain-containing protein</fullName>
    </recommendedName>
</protein>
<dbReference type="EMBL" id="OBEI01000003">
    <property type="protein sequence ID" value="SNZ07865.1"/>
    <property type="molecule type" value="Genomic_DNA"/>
</dbReference>
<keyword evidence="4" id="KW-1185">Reference proteome</keyword>
<name>A0A285NEI5_9AQUI</name>
<dbReference type="AlphaFoldDB" id="A0A285NEI5"/>
<feature type="transmembrane region" description="Helical" evidence="1">
    <location>
        <begin position="121"/>
        <end position="143"/>
    </location>
</feature>
<keyword evidence="1" id="KW-0812">Transmembrane</keyword>
<feature type="domain" description="Urease accessory protein UreH-like transmembrane" evidence="2">
    <location>
        <begin position="7"/>
        <end position="198"/>
    </location>
</feature>
<feature type="transmembrane region" description="Helical" evidence="1">
    <location>
        <begin position="6"/>
        <end position="25"/>
    </location>
</feature>
<gene>
    <name evidence="3" type="ORF">SAMN06265182_1061</name>
</gene>
<feature type="transmembrane region" description="Helical" evidence="1">
    <location>
        <begin position="70"/>
        <end position="88"/>
    </location>
</feature>
<proteinExistence type="predicted"/>
<keyword evidence="1" id="KW-1133">Transmembrane helix</keyword>
<evidence type="ECO:0000259" key="2">
    <source>
        <dbReference type="Pfam" id="PF13386"/>
    </source>
</evidence>
<keyword evidence="1" id="KW-0472">Membrane</keyword>
<dbReference type="InterPro" id="IPR039447">
    <property type="entry name" value="UreH-like_TM_dom"/>
</dbReference>
<accession>A0A285NEI5</accession>
<dbReference type="RefSeq" id="WP_245844820.1">
    <property type="nucleotide sequence ID" value="NZ_OBEI01000003.1"/>
</dbReference>
<feature type="transmembrane region" description="Helical" evidence="1">
    <location>
        <begin position="46"/>
        <end position="64"/>
    </location>
</feature>
<feature type="transmembrane region" description="Helical" evidence="1">
    <location>
        <begin position="149"/>
        <end position="172"/>
    </location>
</feature>
<evidence type="ECO:0000256" key="1">
    <source>
        <dbReference type="SAM" id="Phobius"/>
    </source>
</evidence>